<sequence>MSSKASKSSEQSSKKHHSSKSKSKSKNDDWAEITDPEERRRIQNRLAQRKFRKKNQDSKEKADRDADNETNAKNTYEIASGSSDPSGAAAGGAEEGAESGLPWGSINMNHVITRGHEHESRRGSGRDDYVREDPYYMTNYGNGYTEAYQPAAPASYGSSGGEDYYYGGDSPYYLDYDQGGDVNQGHHRRMEFNGVWDLMADERHDSKDSPRRVLY</sequence>
<feature type="domain" description="BZIP" evidence="2">
    <location>
        <begin position="39"/>
        <end position="54"/>
    </location>
</feature>
<proteinExistence type="predicted"/>
<feature type="compositionally biased region" description="Basic and acidic residues" evidence="1">
    <location>
        <begin position="54"/>
        <end position="67"/>
    </location>
</feature>
<feature type="compositionally biased region" description="Basic residues" evidence="1">
    <location>
        <begin position="14"/>
        <end position="24"/>
    </location>
</feature>
<dbReference type="GO" id="GO:0003700">
    <property type="term" value="F:DNA-binding transcription factor activity"/>
    <property type="evidence" value="ECO:0007669"/>
    <property type="project" value="InterPro"/>
</dbReference>
<protein>
    <recommendedName>
        <fullName evidence="2">BZIP domain-containing protein</fullName>
    </recommendedName>
</protein>
<dbReference type="RefSeq" id="XP_049144430.1">
    <property type="nucleotide sequence ID" value="XM_049287287.1"/>
</dbReference>
<dbReference type="GeneID" id="73342297"/>
<keyword evidence="4" id="KW-1185">Reference proteome</keyword>
<name>A0A9Q8WHB7_9PEZI</name>
<evidence type="ECO:0000313" key="4">
    <source>
        <dbReference type="Proteomes" id="UP000830671"/>
    </source>
</evidence>
<accession>A0A9Q8WHB7</accession>
<feature type="region of interest" description="Disordered" evidence="1">
    <location>
        <begin position="1"/>
        <end position="105"/>
    </location>
</feature>
<dbReference type="CDD" id="cd14688">
    <property type="entry name" value="bZIP_YAP"/>
    <property type="match status" value="1"/>
</dbReference>
<feature type="compositionally biased region" description="Low complexity" evidence="1">
    <location>
        <begin position="1"/>
        <end position="11"/>
    </location>
</feature>
<dbReference type="Proteomes" id="UP000830671">
    <property type="component" value="Chromosome 4"/>
</dbReference>
<reference evidence="3" key="1">
    <citation type="journal article" date="2021" name="Mol. Plant Microbe Interact.">
        <title>Complete Genome Sequence of the Plant-Pathogenic Fungus Colletotrichum lupini.</title>
        <authorList>
            <person name="Baroncelli R."/>
            <person name="Pensec F."/>
            <person name="Da Lio D."/>
            <person name="Boufleur T."/>
            <person name="Vicente I."/>
            <person name="Sarrocco S."/>
            <person name="Picot A."/>
            <person name="Baraldi E."/>
            <person name="Sukno S."/>
            <person name="Thon M."/>
            <person name="Le Floch G."/>
        </authorList>
    </citation>
    <scope>NUCLEOTIDE SEQUENCE</scope>
    <source>
        <strain evidence="3">IMI 504893</strain>
    </source>
</reference>
<feature type="compositionally biased region" description="Low complexity" evidence="1">
    <location>
        <begin position="79"/>
        <end position="88"/>
    </location>
</feature>
<dbReference type="PROSITE" id="PS00036">
    <property type="entry name" value="BZIP_BASIC"/>
    <property type="match status" value="1"/>
</dbReference>
<dbReference type="EMBL" id="CP019476">
    <property type="protein sequence ID" value="UQC82807.1"/>
    <property type="molecule type" value="Genomic_DNA"/>
</dbReference>
<evidence type="ECO:0000259" key="2">
    <source>
        <dbReference type="PROSITE" id="PS00036"/>
    </source>
</evidence>
<organism evidence="3 4">
    <name type="scientific">Colletotrichum lupini</name>
    <dbReference type="NCBI Taxonomy" id="145971"/>
    <lineage>
        <taxon>Eukaryota</taxon>
        <taxon>Fungi</taxon>
        <taxon>Dikarya</taxon>
        <taxon>Ascomycota</taxon>
        <taxon>Pezizomycotina</taxon>
        <taxon>Sordariomycetes</taxon>
        <taxon>Hypocreomycetidae</taxon>
        <taxon>Glomerellales</taxon>
        <taxon>Glomerellaceae</taxon>
        <taxon>Colletotrichum</taxon>
        <taxon>Colletotrichum acutatum species complex</taxon>
    </lineage>
</organism>
<dbReference type="InterPro" id="IPR004827">
    <property type="entry name" value="bZIP"/>
</dbReference>
<dbReference type="PANTHER" id="PTHR39607:SF2">
    <property type="entry name" value="BZIP DOMAIN-CONTAINING PROTEIN"/>
    <property type="match status" value="1"/>
</dbReference>
<gene>
    <name evidence="3" type="ORF">CLUP02_08297</name>
</gene>
<dbReference type="KEGG" id="clup:CLUP02_08297"/>
<dbReference type="PANTHER" id="PTHR39607">
    <property type="entry name" value="XANTHOCILLIN BIOSYNTHESIS CLUSTER TRANSCRIPTION FACTOR XANC-RELATED"/>
    <property type="match status" value="1"/>
</dbReference>
<dbReference type="AlphaFoldDB" id="A0A9Q8WHB7"/>
<evidence type="ECO:0000313" key="3">
    <source>
        <dbReference type="EMBL" id="UQC82807.1"/>
    </source>
</evidence>
<dbReference type="InterPro" id="IPR052635">
    <property type="entry name" value="Sec_Metab_Biosynth_Reg"/>
</dbReference>
<evidence type="ECO:0000256" key="1">
    <source>
        <dbReference type="SAM" id="MobiDB-lite"/>
    </source>
</evidence>